<keyword evidence="1" id="KW-0732">Signal</keyword>
<evidence type="ECO:0000313" key="2">
    <source>
        <dbReference type="EMBL" id="SEQ71336.1"/>
    </source>
</evidence>
<dbReference type="Proteomes" id="UP000199021">
    <property type="component" value="Unassembled WGS sequence"/>
</dbReference>
<accession>A0A1H9I9V5</accession>
<dbReference type="EMBL" id="FOFB01000014">
    <property type="protein sequence ID" value="SEQ71336.1"/>
    <property type="molecule type" value="Genomic_DNA"/>
</dbReference>
<dbReference type="RefSeq" id="WP_090169437.1">
    <property type="nucleotide sequence ID" value="NZ_FOFB01000014.1"/>
</dbReference>
<evidence type="ECO:0000313" key="3">
    <source>
        <dbReference type="Proteomes" id="UP000199021"/>
    </source>
</evidence>
<sequence length="162" mass="17453">MRYLFVLSLVFILFSCKSDAPDGELTAPETSAPAPGVNPIPAITGSESMQPGELADFSQVSEACSCRLRLDSAEGEDDLFFAFNLKDGPGIISLNGERQVVQRGASLSSGSGNESYLHQNDRYRIQTSLTDEGGTEQSGRVKITNLETEEKTIVRVVGNCQC</sequence>
<proteinExistence type="predicted"/>
<reference evidence="3" key="1">
    <citation type="submission" date="2016-10" db="EMBL/GenBank/DDBJ databases">
        <authorList>
            <person name="Varghese N."/>
            <person name="Submissions S."/>
        </authorList>
    </citation>
    <scope>NUCLEOTIDE SEQUENCE [LARGE SCALE GENOMIC DNA]</scope>
    <source>
        <strain evidence="3">DSM 24740</strain>
    </source>
</reference>
<dbReference type="AlphaFoldDB" id="A0A1H9I9V5"/>
<name>A0A1H9I9V5_9BACT</name>
<feature type="signal peptide" evidence="1">
    <location>
        <begin position="1"/>
        <end position="20"/>
    </location>
</feature>
<keyword evidence="3" id="KW-1185">Reference proteome</keyword>
<gene>
    <name evidence="2" type="ORF">SAMN05444359_114104</name>
</gene>
<evidence type="ECO:0008006" key="4">
    <source>
        <dbReference type="Google" id="ProtNLM"/>
    </source>
</evidence>
<dbReference type="PROSITE" id="PS51257">
    <property type="entry name" value="PROKAR_LIPOPROTEIN"/>
    <property type="match status" value="1"/>
</dbReference>
<organism evidence="2 3">
    <name type="scientific">Neolewinella agarilytica</name>
    <dbReference type="NCBI Taxonomy" id="478744"/>
    <lineage>
        <taxon>Bacteria</taxon>
        <taxon>Pseudomonadati</taxon>
        <taxon>Bacteroidota</taxon>
        <taxon>Saprospiria</taxon>
        <taxon>Saprospirales</taxon>
        <taxon>Lewinellaceae</taxon>
        <taxon>Neolewinella</taxon>
    </lineage>
</organism>
<feature type="chain" id="PRO_5011503284" description="Lipoprotein" evidence="1">
    <location>
        <begin position="21"/>
        <end position="162"/>
    </location>
</feature>
<protein>
    <recommendedName>
        <fullName evidence="4">Lipoprotein</fullName>
    </recommendedName>
</protein>
<dbReference type="InParanoid" id="A0A1H9I9V5"/>
<dbReference type="STRING" id="478744.SAMN05444359_114104"/>
<evidence type="ECO:0000256" key="1">
    <source>
        <dbReference type="SAM" id="SignalP"/>
    </source>
</evidence>